<dbReference type="RefSeq" id="XP_028144880.1">
    <property type="nucleotide sequence ID" value="XM_028289079.1"/>
</dbReference>
<dbReference type="PANTHER" id="PTHR46409">
    <property type="entry name" value="HTH PSQ-TYPE DOMAIN-CONTAINING PROTEIN"/>
    <property type="match status" value="1"/>
</dbReference>
<proteinExistence type="predicted"/>
<accession>A0A6P7GM73</accession>
<gene>
    <name evidence="2" type="primary">LOC114338479</name>
</gene>
<dbReference type="AlphaFoldDB" id="A0A6P7GM73"/>
<dbReference type="InParanoid" id="A0A6P7GM73"/>
<sequence>MAAKKITRSDFDCPLFGYPRELPVSKLPTFQDVLRSCFHEQYLLALESNKPVMSSNIPLVSHSQPSCSKDATKPRIASDGSSMEEEESDSSGDNYIPIPSKQPWQMRIQLKNTALGSDRFGVSDRATAAIASSEGKNLCRSNLQDTIKNEPNLIQGLYFDGRKAKTLKIVGHVTPSTGTSKDIASAILDYLNESNFSLDELDVIGCDGTVTNTGWKTGVIRTIEEKIKRPLQWGVCLLHLNELPFRHLFQTLDGETTGPKSFSGPIGSQLRNCEKLPVVKFQIIDCEIPDIDSKILSKDQQYLLDVSLAIKSGTCTIDFAIREPGPISHSRWLTTANRVLRLYMSVESPSEEHLILVQFILKSYMPVWFKIKKKNLIKVVDPVIERNAFFAHAENLLLSMIVDERAHIRELGLRRIIKSRTVASNKKLVRTFKPPKLNFQANEYYEIIDWTTTAISPPPLLRRVSDEEMWAKISTANTPEEWNFHKFPCHTQAVERCVKLVTEASSKLVGAKNRDGFIRTTLLSRASMPSFSSKQDFKVPNI</sequence>
<reference evidence="2" key="1">
    <citation type="submission" date="2025-08" db="UniProtKB">
        <authorList>
            <consortium name="RefSeq"/>
        </authorList>
    </citation>
    <scope>IDENTIFICATION</scope>
    <source>
        <tissue evidence="2">Whole insect</tissue>
    </source>
</reference>
<protein>
    <submittedName>
        <fullName evidence="2">Uncharacterized protein LOC114338479</fullName>
    </submittedName>
</protein>
<name>A0A6P7GM73_DIAVI</name>
<evidence type="ECO:0000256" key="1">
    <source>
        <dbReference type="SAM" id="MobiDB-lite"/>
    </source>
</evidence>
<evidence type="ECO:0000313" key="2">
    <source>
        <dbReference type="RefSeq" id="XP_028144880.1"/>
    </source>
</evidence>
<dbReference type="PANTHER" id="PTHR46409:SF1">
    <property type="entry name" value="HTH PSQ-TYPE DOMAIN-CONTAINING PROTEIN"/>
    <property type="match status" value="1"/>
</dbReference>
<feature type="region of interest" description="Disordered" evidence="1">
    <location>
        <begin position="61"/>
        <end position="96"/>
    </location>
</feature>
<organism evidence="2">
    <name type="scientific">Diabrotica virgifera virgifera</name>
    <name type="common">western corn rootworm</name>
    <dbReference type="NCBI Taxonomy" id="50390"/>
    <lineage>
        <taxon>Eukaryota</taxon>
        <taxon>Metazoa</taxon>
        <taxon>Ecdysozoa</taxon>
        <taxon>Arthropoda</taxon>
        <taxon>Hexapoda</taxon>
        <taxon>Insecta</taxon>
        <taxon>Pterygota</taxon>
        <taxon>Neoptera</taxon>
        <taxon>Endopterygota</taxon>
        <taxon>Coleoptera</taxon>
        <taxon>Polyphaga</taxon>
        <taxon>Cucujiformia</taxon>
        <taxon>Chrysomeloidea</taxon>
        <taxon>Chrysomelidae</taxon>
        <taxon>Galerucinae</taxon>
        <taxon>Diabroticina</taxon>
        <taxon>Diabroticites</taxon>
        <taxon>Diabrotica</taxon>
    </lineage>
</organism>